<evidence type="ECO:0000313" key="4">
    <source>
        <dbReference type="Proteomes" id="UP000290572"/>
    </source>
</evidence>
<accession>A0A498P3X9</accession>
<sequence>MYNISVTCGEIQTDGGFEFNLPPDSLNQTLNPDCEQSWYLQDGRLIAVPSDPQRMTDPVISVSSDRLITSHCVNLKYEIICDSTGSPFSREIMFRVRNETAVTPNSDDLNEVTLQHSDQSLLILAVFLIVILLIILICFLWRKKKLRCFLDVFRRNDSENRNPETGVQMQLRSDTDGGFEFNLPPDSLNQTLNPDCEQSWYLQDGRLIAVPSDPQRMTDPVISVSSDRLITSHCVNLKHEIICDSTGSPFSREIMFRVRNETAVTPNSDDLNEVTLQHSDQSLLILAVFLIVILLIILICFLWRKKKLRCFLNVFRRNDSENRGPETGVQMQLRSDDDPEHHLEMEPINCSDSDFQSSS</sequence>
<keyword evidence="2" id="KW-0472">Membrane</keyword>
<evidence type="ECO:0000256" key="1">
    <source>
        <dbReference type="SAM" id="MobiDB-lite"/>
    </source>
</evidence>
<dbReference type="Proteomes" id="UP000290572">
    <property type="component" value="Unassembled WGS sequence"/>
</dbReference>
<name>A0A498P3X9_LABRO</name>
<reference evidence="3 4" key="1">
    <citation type="submission" date="2018-03" db="EMBL/GenBank/DDBJ databases">
        <title>Draft genome sequence of Rohu Carp (Labeo rohita).</title>
        <authorList>
            <person name="Das P."/>
            <person name="Kushwaha B."/>
            <person name="Joshi C.G."/>
            <person name="Kumar D."/>
            <person name="Nagpure N.S."/>
            <person name="Sahoo L."/>
            <person name="Das S.P."/>
            <person name="Bit A."/>
            <person name="Patnaik S."/>
            <person name="Meher P.K."/>
            <person name="Jayasankar P."/>
            <person name="Koringa P.G."/>
            <person name="Patel N.V."/>
            <person name="Hinsu A.T."/>
            <person name="Kumar R."/>
            <person name="Pandey M."/>
            <person name="Agarwal S."/>
            <person name="Srivastava S."/>
            <person name="Singh M."/>
            <person name="Iquebal M.A."/>
            <person name="Jaiswal S."/>
            <person name="Angadi U.B."/>
            <person name="Kumar N."/>
            <person name="Raza M."/>
            <person name="Shah T.M."/>
            <person name="Rai A."/>
            <person name="Jena J.K."/>
        </authorList>
    </citation>
    <scope>NUCLEOTIDE SEQUENCE [LARGE SCALE GENOMIC DNA]</scope>
    <source>
        <strain evidence="3">DASCIFA01</strain>
        <tissue evidence="3">Testis</tissue>
    </source>
</reference>
<gene>
    <name evidence="3" type="ORF">ROHU_000823</name>
</gene>
<proteinExistence type="predicted"/>
<feature type="region of interest" description="Disordered" evidence="1">
    <location>
        <begin position="323"/>
        <end position="359"/>
    </location>
</feature>
<dbReference type="EMBL" id="QBIY01004527">
    <property type="protein sequence ID" value="RXN38758.1"/>
    <property type="molecule type" value="Genomic_DNA"/>
</dbReference>
<organism evidence="3 4">
    <name type="scientific">Labeo rohita</name>
    <name type="common">Indian major carp</name>
    <name type="synonym">Cyprinus rohita</name>
    <dbReference type="NCBI Taxonomy" id="84645"/>
    <lineage>
        <taxon>Eukaryota</taxon>
        <taxon>Metazoa</taxon>
        <taxon>Chordata</taxon>
        <taxon>Craniata</taxon>
        <taxon>Vertebrata</taxon>
        <taxon>Euteleostomi</taxon>
        <taxon>Actinopterygii</taxon>
        <taxon>Neopterygii</taxon>
        <taxon>Teleostei</taxon>
        <taxon>Ostariophysi</taxon>
        <taxon>Cypriniformes</taxon>
        <taxon>Cyprinidae</taxon>
        <taxon>Labeoninae</taxon>
        <taxon>Labeonini</taxon>
        <taxon>Labeo</taxon>
    </lineage>
</organism>
<keyword evidence="2" id="KW-1133">Transmembrane helix</keyword>
<feature type="compositionally biased region" description="Basic and acidic residues" evidence="1">
    <location>
        <begin position="334"/>
        <end position="345"/>
    </location>
</feature>
<evidence type="ECO:0000256" key="2">
    <source>
        <dbReference type="SAM" id="Phobius"/>
    </source>
</evidence>
<feature type="transmembrane region" description="Helical" evidence="2">
    <location>
        <begin position="121"/>
        <end position="141"/>
    </location>
</feature>
<protein>
    <submittedName>
        <fullName evidence="3">Uncharacterized protein</fullName>
    </submittedName>
</protein>
<comment type="caution">
    <text evidence="3">The sequence shown here is derived from an EMBL/GenBank/DDBJ whole genome shotgun (WGS) entry which is preliminary data.</text>
</comment>
<dbReference type="AlphaFoldDB" id="A0A498P3X9"/>
<evidence type="ECO:0000313" key="3">
    <source>
        <dbReference type="EMBL" id="RXN38758.1"/>
    </source>
</evidence>
<keyword evidence="4" id="KW-1185">Reference proteome</keyword>
<keyword evidence="2" id="KW-0812">Transmembrane</keyword>
<feature type="transmembrane region" description="Helical" evidence="2">
    <location>
        <begin position="283"/>
        <end position="304"/>
    </location>
</feature>
<feature type="compositionally biased region" description="Polar residues" evidence="1">
    <location>
        <begin position="350"/>
        <end position="359"/>
    </location>
</feature>